<evidence type="ECO:0000313" key="3">
    <source>
        <dbReference type="EMBL" id="JAG95466.1"/>
    </source>
</evidence>
<dbReference type="PANTHER" id="PTHR46741:SF7">
    <property type="entry name" value="TRANSMEMBRANE PROTEIN"/>
    <property type="match status" value="1"/>
</dbReference>
<dbReference type="Pfam" id="PF07891">
    <property type="entry name" value="DUF1666"/>
    <property type="match status" value="1"/>
</dbReference>
<feature type="region of interest" description="Disordered" evidence="1">
    <location>
        <begin position="156"/>
        <end position="188"/>
    </location>
</feature>
<proteinExistence type="predicted"/>
<dbReference type="PANTHER" id="PTHR46741">
    <property type="entry name" value="OS09G0413600 PROTEIN"/>
    <property type="match status" value="1"/>
</dbReference>
<feature type="region of interest" description="Disordered" evidence="1">
    <location>
        <begin position="460"/>
        <end position="492"/>
    </location>
</feature>
<reference evidence="3" key="1">
    <citation type="submission" date="2015-03" db="EMBL/GenBank/DDBJ databases">
        <title>A transcriptome of Araucaria cunninghamii, an australian fine timber species.</title>
        <authorList>
            <person name="Jing Yi C.J.Y."/>
            <person name="Yin San L.Y.S."/>
            <person name="Abdul Karim S.S."/>
            <person name="Wan Azmi N.N."/>
            <person name="Hercus R.R."/>
            <person name="Croft L.L."/>
        </authorList>
    </citation>
    <scope>NUCLEOTIDE SEQUENCE</scope>
    <source>
        <strain evidence="3">MI0301</strain>
        <tissue evidence="3">Leaf</tissue>
    </source>
</reference>
<feature type="compositionally biased region" description="Basic and acidic residues" evidence="1">
    <location>
        <begin position="156"/>
        <end position="171"/>
    </location>
</feature>
<evidence type="ECO:0000256" key="2">
    <source>
        <dbReference type="SAM" id="Phobius"/>
    </source>
</evidence>
<accession>A0A0D6QYF6</accession>
<protein>
    <recommendedName>
        <fullName evidence="4">Ribosomal protein L34Ae</fullName>
    </recommendedName>
</protein>
<feature type="transmembrane region" description="Helical" evidence="2">
    <location>
        <begin position="15"/>
        <end position="32"/>
    </location>
</feature>
<dbReference type="AlphaFoldDB" id="A0A0D6QYF6"/>
<keyword evidence="2" id="KW-0812">Transmembrane</keyword>
<evidence type="ECO:0008006" key="4">
    <source>
        <dbReference type="Google" id="ProtNLM"/>
    </source>
</evidence>
<organism evidence="3">
    <name type="scientific">Araucaria cunninghamii</name>
    <name type="common">Hoop pine</name>
    <name type="synonym">Moreton Bay pine</name>
    <dbReference type="NCBI Taxonomy" id="56994"/>
    <lineage>
        <taxon>Eukaryota</taxon>
        <taxon>Viridiplantae</taxon>
        <taxon>Streptophyta</taxon>
        <taxon>Embryophyta</taxon>
        <taxon>Tracheophyta</taxon>
        <taxon>Spermatophyta</taxon>
        <taxon>Pinopsida</taxon>
        <taxon>Pinidae</taxon>
        <taxon>Conifers II</taxon>
        <taxon>Araucariales</taxon>
        <taxon>Araucariaceae</taxon>
        <taxon>Araucaria</taxon>
    </lineage>
</organism>
<name>A0A0D6QYF6_ARACU</name>
<evidence type="ECO:0000256" key="1">
    <source>
        <dbReference type="SAM" id="MobiDB-lite"/>
    </source>
</evidence>
<dbReference type="EMBL" id="GCKF01040489">
    <property type="protein sequence ID" value="JAG95466.1"/>
    <property type="molecule type" value="Transcribed_RNA"/>
</dbReference>
<dbReference type="InterPro" id="IPR012870">
    <property type="entry name" value="DUF1666"/>
</dbReference>
<keyword evidence="2" id="KW-1133">Transmembrane helix</keyword>
<sequence length="823" mass="94252">MSCISTYLALTGRPWGLVFAIVGLFWRIVSLLRQIPWARRVDDSESGVELKDERDLDGHAPDWGPPEAARPIEQRWCENPMQIQKSSWQSQKSVTEFHDCKEMVSRVHECMVESGEEDEKGDLGCCMVVAEESLDSLSEAIVNAEDVIERYKAKNEVAKEEVGQTREKEEHEDPQEDESIAGDADVLFPKEKGPEIESVAEDVFCNGGSYDPWAETGHSASDIEVEEEIQSLEWTDEEQEDVRSHVELHNHAEWTEGELEEMRSHVEWTDEGTNAIGDEDALHKPRIFETGGYAVQFVTDAEDQHEEMQRNSSEEAHMECCDETPHTEEQHEEIQRNQSKEAHMDRFQGEYMSVTRDEDALIQDGGFKSKGVRGLGFDGCNDIAEISCSEPVKMVETDEYGHGDSQAVGKEQNCEAEANGNESYLYEDDDDWDDEEHDFFIQKLKSEIRRLKGPNLSVIPEESESDLFDSSTAWDSESEEESSTSNPAQECPSVFRTLEPPEEDDTIEAFYDKYTERMLYFDRLNYQQIYKMGLLKINHETLKPCKPQGVAKRLKRRISNKHQAKEGDGSQDMMMQLQQGLETVYVGQTCLSWEALHWQYKKFQEMVLSGSDHNIYYDYVADQFQQFQVLLHRFLENEPFEGPRVQNYVKNRCVWRSFLQVPAIKGSAKAGEVSGPGSATITAKQLVNIMEESIVIFSDFVKADKEKTTMQNQLLNFLCGPQELEDPSDVALLNAVKKHLHFKELKVRELQRRGRCIIKRLDPRTGEGLEILMALVDIKLVYRVLKMSRITSDQLQWCLKKLNKLGVSHGKVQRGRSTLLFPQ</sequence>
<keyword evidence="2" id="KW-0472">Membrane</keyword>